<proteinExistence type="predicted"/>
<feature type="compositionally biased region" description="Basic residues" evidence="1">
    <location>
        <begin position="407"/>
        <end position="420"/>
    </location>
</feature>
<evidence type="ECO:0000313" key="2">
    <source>
        <dbReference type="EMBL" id="EJK67593.1"/>
    </source>
</evidence>
<evidence type="ECO:0000313" key="3">
    <source>
        <dbReference type="Proteomes" id="UP000266841"/>
    </source>
</evidence>
<dbReference type="EMBL" id="AGNL01012902">
    <property type="protein sequence ID" value="EJK67593.1"/>
    <property type="molecule type" value="Genomic_DNA"/>
</dbReference>
<name>K0SMR2_THAOC</name>
<dbReference type="Proteomes" id="UP000266841">
    <property type="component" value="Unassembled WGS sequence"/>
</dbReference>
<dbReference type="OrthoDB" id="10651537at2759"/>
<dbReference type="OMA" id="AYYTSER"/>
<feature type="compositionally biased region" description="Basic and acidic residues" evidence="1">
    <location>
        <begin position="297"/>
        <end position="338"/>
    </location>
</feature>
<feature type="compositionally biased region" description="Acidic residues" evidence="1">
    <location>
        <begin position="387"/>
        <end position="403"/>
    </location>
</feature>
<organism evidence="2 3">
    <name type="scientific">Thalassiosira oceanica</name>
    <name type="common">Marine diatom</name>
    <dbReference type="NCBI Taxonomy" id="159749"/>
    <lineage>
        <taxon>Eukaryota</taxon>
        <taxon>Sar</taxon>
        <taxon>Stramenopiles</taxon>
        <taxon>Ochrophyta</taxon>
        <taxon>Bacillariophyta</taxon>
        <taxon>Coscinodiscophyceae</taxon>
        <taxon>Thalassiosirophycidae</taxon>
        <taxon>Thalassiosirales</taxon>
        <taxon>Thalassiosiraceae</taxon>
        <taxon>Thalassiosira</taxon>
    </lineage>
</organism>
<evidence type="ECO:0000256" key="1">
    <source>
        <dbReference type="SAM" id="MobiDB-lite"/>
    </source>
</evidence>
<sequence length="420" mass="44482">MTGPAAVLQHRRLRSGLLGLLVAGLICVLAAPALALALCPQTSPTRRTVRPTASAAGCLSMRRTDQPEYGPSSPSTAAASSLLAAALLLLPLQDASAATTPTPRTAAEIDIDLRSVPSLTRRAVQNRERLTGYLVDTAKSIKPILDLLSESDTVTVIPPADSKGAIERLVRGDAQAVVNGNPVDVRVESVPGSVIVRITSPALPRLPFLADGSRAMAIVDDMVDAAPAVTRGAGEVESFLTWGTDEPLLKYKGSALDVLLSGESFPGGPTVGQVGLAAGVAGVGAAYAGSYAYYTSERQKQDEAAREKAAANKRKAEERKKKAEEKKRKDQEAKKQEKAASQVEEEPIVEPEPPQEATTAASKQTEQQEQADGEAVAEDVKVVEDDRPAEEDDAAGASEDEDGVPERRRKRDALKRLFKR</sequence>
<feature type="compositionally biased region" description="Polar residues" evidence="1">
    <location>
        <begin position="357"/>
        <end position="368"/>
    </location>
</feature>
<reference evidence="2 3" key="1">
    <citation type="journal article" date="2012" name="Genome Biol.">
        <title>Genome and low-iron response of an oceanic diatom adapted to chronic iron limitation.</title>
        <authorList>
            <person name="Lommer M."/>
            <person name="Specht M."/>
            <person name="Roy A.S."/>
            <person name="Kraemer L."/>
            <person name="Andreson R."/>
            <person name="Gutowska M.A."/>
            <person name="Wolf J."/>
            <person name="Bergner S.V."/>
            <person name="Schilhabel M.B."/>
            <person name="Klostermeier U.C."/>
            <person name="Beiko R.G."/>
            <person name="Rosenstiel P."/>
            <person name="Hippler M."/>
            <person name="Laroche J."/>
        </authorList>
    </citation>
    <scope>NUCLEOTIDE SEQUENCE [LARGE SCALE GENOMIC DNA]</scope>
    <source>
        <strain evidence="2 3">CCMP1005</strain>
    </source>
</reference>
<dbReference type="AlphaFoldDB" id="K0SMR2"/>
<keyword evidence="3" id="KW-1185">Reference proteome</keyword>
<accession>K0SMR2</accession>
<feature type="region of interest" description="Disordered" evidence="1">
    <location>
        <begin position="45"/>
        <end position="75"/>
    </location>
</feature>
<protein>
    <submittedName>
        <fullName evidence="2">Uncharacterized protein</fullName>
    </submittedName>
</protein>
<comment type="caution">
    <text evidence="2">The sequence shown here is derived from an EMBL/GenBank/DDBJ whole genome shotgun (WGS) entry which is preliminary data.</text>
</comment>
<dbReference type="eggNOG" id="ENOG502QY9I">
    <property type="taxonomic scope" value="Eukaryota"/>
</dbReference>
<feature type="region of interest" description="Disordered" evidence="1">
    <location>
        <begin position="297"/>
        <end position="420"/>
    </location>
</feature>
<gene>
    <name evidence="2" type="ORF">THAOC_11351</name>
</gene>